<sequence length="119" mass="13192">MKKRKHKLAEIVKIFNLEVISGKEFLKREVSGGYISDLLSDVMANSQKDNIWVTLQGHPNIVAVAKLKELAGIIIINRRKPDGETVKKAHEEGIPIMTSDLPAFELVGKLYESGISGTH</sequence>
<accession>A0A0S7YCU6</accession>
<dbReference type="PATRIC" id="fig|1703772.3.peg.1812"/>
<comment type="caution">
    <text evidence="1">The sequence shown here is derived from an EMBL/GenBank/DDBJ whole genome shotgun (WGS) entry which is preliminary data.</text>
</comment>
<name>A0A0S7YCU6_UNCT6</name>
<dbReference type="Gene3D" id="3.40.1390.20">
    <property type="entry name" value="HprK N-terminal domain-like"/>
    <property type="match status" value="1"/>
</dbReference>
<dbReference type="InterPro" id="IPR028979">
    <property type="entry name" value="Ser_kin/Pase_Hpr-like_N_sf"/>
</dbReference>
<dbReference type="EMBL" id="LJNI01000067">
    <property type="protein sequence ID" value="KPJ72573.1"/>
    <property type="molecule type" value="Genomic_DNA"/>
</dbReference>
<gene>
    <name evidence="1" type="ORF">AMJ52_05870</name>
</gene>
<proteinExistence type="predicted"/>
<evidence type="ECO:0000313" key="2">
    <source>
        <dbReference type="Proteomes" id="UP000051012"/>
    </source>
</evidence>
<dbReference type="AlphaFoldDB" id="A0A0S7YCU6"/>
<reference evidence="1 2" key="1">
    <citation type="journal article" date="2015" name="Microbiome">
        <title>Genomic resolution of linkages in carbon, nitrogen, and sulfur cycling among widespread estuary sediment bacteria.</title>
        <authorList>
            <person name="Baker B.J."/>
            <person name="Lazar C.S."/>
            <person name="Teske A.P."/>
            <person name="Dick G.J."/>
        </authorList>
    </citation>
    <scope>NUCLEOTIDE SEQUENCE [LARGE SCALE GENOMIC DNA]</scope>
    <source>
        <strain evidence="1">DG_78</strain>
    </source>
</reference>
<evidence type="ECO:0008006" key="3">
    <source>
        <dbReference type="Google" id="ProtNLM"/>
    </source>
</evidence>
<organism evidence="1 2">
    <name type="scientific">candidate division TA06 bacterium DG_78</name>
    <dbReference type="NCBI Taxonomy" id="1703772"/>
    <lineage>
        <taxon>Bacteria</taxon>
        <taxon>Bacteria division TA06</taxon>
    </lineage>
</organism>
<dbReference type="Proteomes" id="UP000051012">
    <property type="component" value="Unassembled WGS sequence"/>
</dbReference>
<dbReference type="SUPFAM" id="SSF75138">
    <property type="entry name" value="HprK N-terminal domain-like"/>
    <property type="match status" value="1"/>
</dbReference>
<protein>
    <recommendedName>
        <fullName evidence="3">Serine kinase</fullName>
    </recommendedName>
</protein>
<evidence type="ECO:0000313" key="1">
    <source>
        <dbReference type="EMBL" id="KPJ72573.1"/>
    </source>
</evidence>